<dbReference type="Proteomes" id="UP001176941">
    <property type="component" value="Chromosome 11"/>
</dbReference>
<organism evidence="1 2">
    <name type="scientific">Rangifer tarandus platyrhynchus</name>
    <name type="common">Svalbard reindeer</name>
    <dbReference type="NCBI Taxonomy" id="3082113"/>
    <lineage>
        <taxon>Eukaryota</taxon>
        <taxon>Metazoa</taxon>
        <taxon>Chordata</taxon>
        <taxon>Craniata</taxon>
        <taxon>Vertebrata</taxon>
        <taxon>Euteleostomi</taxon>
        <taxon>Mammalia</taxon>
        <taxon>Eutheria</taxon>
        <taxon>Laurasiatheria</taxon>
        <taxon>Artiodactyla</taxon>
        <taxon>Ruminantia</taxon>
        <taxon>Pecora</taxon>
        <taxon>Cervidae</taxon>
        <taxon>Odocoileinae</taxon>
        <taxon>Rangifer</taxon>
    </lineage>
</organism>
<dbReference type="EMBL" id="OX459947">
    <property type="protein sequence ID" value="CAI9153792.1"/>
    <property type="molecule type" value="Genomic_DNA"/>
</dbReference>
<name>A0ABN8XZN9_RANTA</name>
<accession>A0ABN8XZN9</accession>
<evidence type="ECO:0000313" key="2">
    <source>
        <dbReference type="Proteomes" id="UP001176941"/>
    </source>
</evidence>
<keyword evidence="2" id="KW-1185">Reference proteome</keyword>
<gene>
    <name evidence="1" type="ORF">MRATA1EN1_LOCUS2754</name>
</gene>
<sequence length="129" mass="14238">MLQSLYCAHIVVNLPQEAMCACPVSHFSRVQLFAALWTVAHQAPLFLGFSRQEYWSGLPFPPPGDLPNPGIKPRSLTSPALADRFFTTSATWEAPQKAILYASSRLNDPITPLSRGTLQDCEHVWGNTA</sequence>
<protein>
    <submittedName>
        <fullName evidence="1">Uncharacterized protein</fullName>
    </submittedName>
</protein>
<proteinExistence type="predicted"/>
<evidence type="ECO:0000313" key="1">
    <source>
        <dbReference type="EMBL" id="CAI9153792.1"/>
    </source>
</evidence>
<reference evidence="1" key="1">
    <citation type="submission" date="2023-04" db="EMBL/GenBank/DDBJ databases">
        <authorList>
            <consortium name="ELIXIR-Norway"/>
        </authorList>
    </citation>
    <scope>NUCLEOTIDE SEQUENCE [LARGE SCALE GENOMIC DNA]</scope>
</reference>